<keyword evidence="6" id="KW-0472">Membrane</keyword>
<evidence type="ECO:0000313" key="9">
    <source>
        <dbReference type="Proteomes" id="UP000269692"/>
    </source>
</evidence>
<keyword evidence="6" id="KW-0812">Transmembrane</keyword>
<dbReference type="GO" id="GO:0009055">
    <property type="term" value="F:electron transfer activity"/>
    <property type="evidence" value="ECO:0007669"/>
    <property type="project" value="InterPro"/>
</dbReference>
<keyword evidence="6" id="KW-1133">Transmembrane helix</keyword>
<feature type="transmembrane region" description="Helical" evidence="6">
    <location>
        <begin position="272"/>
        <end position="288"/>
    </location>
</feature>
<feature type="transmembrane region" description="Helical" evidence="6">
    <location>
        <begin position="98"/>
        <end position="120"/>
    </location>
</feature>
<dbReference type="InterPro" id="IPR036909">
    <property type="entry name" value="Cyt_c-like_dom_sf"/>
</dbReference>
<evidence type="ECO:0000256" key="6">
    <source>
        <dbReference type="SAM" id="Phobius"/>
    </source>
</evidence>
<gene>
    <name evidence="8" type="ORF">D9R14_06395</name>
</gene>
<evidence type="ECO:0000256" key="4">
    <source>
        <dbReference type="PROSITE-ProRule" id="PRU00433"/>
    </source>
</evidence>
<dbReference type="Proteomes" id="UP000269692">
    <property type="component" value="Unassembled WGS sequence"/>
</dbReference>
<dbReference type="EMBL" id="RCTF01000004">
    <property type="protein sequence ID" value="RLP79985.1"/>
    <property type="molecule type" value="Genomic_DNA"/>
</dbReference>
<protein>
    <submittedName>
        <fullName evidence="8">Cytochrome c</fullName>
    </submittedName>
</protein>
<name>A0A3L7AJ47_9HYPH</name>
<feature type="transmembrane region" description="Helical" evidence="6">
    <location>
        <begin position="16"/>
        <end position="40"/>
    </location>
</feature>
<keyword evidence="3 4" id="KW-0408">Iron</keyword>
<keyword evidence="9" id="KW-1185">Reference proteome</keyword>
<feature type="transmembrane region" description="Helical" evidence="6">
    <location>
        <begin position="141"/>
        <end position="162"/>
    </location>
</feature>
<evidence type="ECO:0000313" key="8">
    <source>
        <dbReference type="EMBL" id="RLP79985.1"/>
    </source>
</evidence>
<feature type="region of interest" description="Disordered" evidence="5">
    <location>
        <begin position="481"/>
        <end position="505"/>
    </location>
</feature>
<dbReference type="Gene3D" id="1.10.760.10">
    <property type="entry name" value="Cytochrome c-like domain"/>
    <property type="match status" value="1"/>
</dbReference>
<dbReference type="PROSITE" id="PS51007">
    <property type="entry name" value="CYTC"/>
    <property type="match status" value="1"/>
</dbReference>
<evidence type="ECO:0000256" key="5">
    <source>
        <dbReference type="SAM" id="MobiDB-lite"/>
    </source>
</evidence>
<dbReference type="Pfam" id="PF13442">
    <property type="entry name" value="Cytochrome_CBB3"/>
    <property type="match status" value="1"/>
</dbReference>
<proteinExistence type="predicted"/>
<feature type="transmembrane region" description="Helical" evidence="6">
    <location>
        <begin position="294"/>
        <end position="313"/>
    </location>
</feature>
<dbReference type="InterPro" id="IPR009056">
    <property type="entry name" value="Cyt_c-like_dom"/>
</dbReference>
<evidence type="ECO:0000256" key="3">
    <source>
        <dbReference type="ARBA" id="ARBA00023004"/>
    </source>
</evidence>
<organism evidence="8 9">
    <name type="scientific">Xanthobacter tagetidis</name>
    <dbReference type="NCBI Taxonomy" id="60216"/>
    <lineage>
        <taxon>Bacteria</taxon>
        <taxon>Pseudomonadati</taxon>
        <taxon>Pseudomonadota</taxon>
        <taxon>Alphaproteobacteria</taxon>
        <taxon>Hyphomicrobiales</taxon>
        <taxon>Xanthobacteraceae</taxon>
        <taxon>Xanthobacter</taxon>
    </lineage>
</organism>
<dbReference type="GO" id="GO:0046872">
    <property type="term" value="F:metal ion binding"/>
    <property type="evidence" value="ECO:0007669"/>
    <property type="project" value="UniProtKB-KW"/>
</dbReference>
<dbReference type="AlphaFoldDB" id="A0A3L7AJ47"/>
<comment type="caution">
    <text evidence="8">The sequence shown here is derived from an EMBL/GenBank/DDBJ whole genome shotgun (WGS) entry which is preliminary data.</text>
</comment>
<keyword evidence="1 4" id="KW-0349">Heme</keyword>
<dbReference type="GO" id="GO:0020037">
    <property type="term" value="F:heme binding"/>
    <property type="evidence" value="ECO:0007669"/>
    <property type="project" value="InterPro"/>
</dbReference>
<dbReference type="OrthoDB" id="9795893at2"/>
<evidence type="ECO:0000259" key="7">
    <source>
        <dbReference type="PROSITE" id="PS51007"/>
    </source>
</evidence>
<dbReference type="RefSeq" id="WP_121622489.1">
    <property type="nucleotide sequence ID" value="NZ_JACIIW010000002.1"/>
</dbReference>
<dbReference type="SUPFAM" id="SSF46626">
    <property type="entry name" value="Cytochrome c"/>
    <property type="match status" value="1"/>
</dbReference>
<feature type="compositionally biased region" description="Low complexity" evidence="5">
    <location>
        <begin position="481"/>
        <end position="499"/>
    </location>
</feature>
<reference evidence="8 9" key="1">
    <citation type="submission" date="2018-10" db="EMBL/GenBank/DDBJ databases">
        <title>Xanthobacter tagetidis genome sequencing and assembly.</title>
        <authorList>
            <person name="Maclea K.S."/>
            <person name="Goen A.E."/>
            <person name="Fatima S.A."/>
        </authorList>
    </citation>
    <scope>NUCLEOTIDE SEQUENCE [LARGE SCALE GENOMIC DNA]</scope>
    <source>
        <strain evidence="8 9">ATCC 700314</strain>
    </source>
</reference>
<evidence type="ECO:0000256" key="2">
    <source>
        <dbReference type="ARBA" id="ARBA00022723"/>
    </source>
</evidence>
<feature type="transmembrane region" description="Helical" evidence="6">
    <location>
        <begin position="220"/>
        <end position="242"/>
    </location>
</feature>
<feature type="transmembrane region" description="Helical" evidence="6">
    <location>
        <begin position="61"/>
        <end position="86"/>
    </location>
</feature>
<feature type="domain" description="Cytochrome c" evidence="7">
    <location>
        <begin position="380"/>
        <end position="458"/>
    </location>
</feature>
<sequence length="505" mass="56023">MDFPVFHLDILGNRGLIAVIATLHVLVNHGLAVGMMPLVAAMEWYGHRRGDARWDRLAYRILFVCFLITTTVGALTGVGIWLSVSLVNPYSIGSLIRVFFWAWFVEWLVFITEVLLILAYTLTWKRWSTGAAKVRHIRLGFALAFFSWVTMAIIVSILGFMMDPGNWLSQQTLWSGFANPIYLPQLAFRTPLAAAMAGVIAMFLVPFFVKREDPFRATALRAIAVWTLVAAPLVLAGGLWYFSVVPEAMRENFGVALASLAFAEWQQRFLEIAALTVIAILVVVQVAIARPNLLPRVALLVPFVAILWMTGHFERVREFVRKPYVIGSYMYANGFRVEDYPLLQRDGVLAYATYSNPLTPAEQAGLPQGLSEAERTARLAEIQLGKDVFMTTCSRCHTGHGVNAVTAHLKRMFGDRPWEPELTAGYIESMHDAQPYMPPFPGNRRELKLLGAYLHHLQTNDAPVPGAQQAGVVVVTPEARAAAATGRPPATRAAAMPRTSETAAR</sequence>
<evidence type="ECO:0000256" key="1">
    <source>
        <dbReference type="ARBA" id="ARBA00022617"/>
    </source>
</evidence>
<feature type="transmembrane region" description="Helical" evidence="6">
    <location>
        <begin position="182"/>
        <end position="208"/>
    </location>
</feature>
<keyword evidence="2 4" id="KW-0479">Metal-binding</keyword>
<accession>A0A3L7AJ47</accession>